<evidence type="ECO:0000313" key="2">
    <source>
        <dbReference type="EMBL" id="CRK89831.1"/>
    </source>
</evidence>
<evidence type="ECO:0000313" key="3">
    <source>
        <dbReference type="Proteomes" id="UP000183832"/>
    </source>
</evidence>
<keyword evidence="3" id="KW-1185">Reference proteome</keyword>
<feature type="signal peptide" evidence="1">
    <location>
        <begin position="1"/>
        <end position="23"/>
    </location>
</feature>
<sequence length="61" mass="7105">MLFVFLFLSSLTDIILLLLSSLGSDMNELWLLNRHEKFSGNSKLSIYVKCKHLSTKFYVSY</sequence>
<proteinExistence type="predicted"/>
<reference evidence="2 3" key="1">
    <citation type="submission" date="2015-04" db="EMBL/GenBank/DDBJ databases">
        <authorList>
            <person name="Syromyatnikov M.Y."/>
            <person name="Popov V.N."/>
        </authorList>
    </citation>
    <scope>NUCLEOTIDE SEQUENCE [LARGE SCALE GENOMIC DNA]</scope>
</reference>
<dbReference type="EMBL" id="CVRI01000014">
    <property type="protein sequence ID" value="CRK89831.1"/>
    <property type="molecule type" value="Genomic_DNA"/>
</dbReference>
<protein>
    <submittedName>
        <fullName evidence="2">CLUMA_CG003525, isoform A</fullName>
    </submittedName>
</protein>
<gene>
    <name evidence="2" type="ORF">CLUMA_CG003525</name>
</gene>
<dbReference type="AlphaFoldDB" id="A0A1J1HP62"/>
<evidence type="ECO:0000256" key="1">
    <source>
        <dbReference type="SAM" id="SignalP"/>
    </source>
</evidence>
<keyword evidence="1" id="KW-0732">Signal</keyword>
<accession>A0A1J1HP62</accession>
<name>A0A1J1HP62_9DIPT</name>
<feature type="chain" id="PRO_5013380437" evidence="1">
    <location>
        <begin position="24"/>
        <end position="61"/>
    </location>
</feature>
<organism evidence="2 3">
    <name type="scientific">Clunio marinus</name>
    <dbReference type="NCBI Taxonomy" id="568069"/>
    <lineage>
        <taxon>Eukaryota</taxon>
        <taxon>Metazoa</taxon>
        <taxon>Ecdysozoa</taxon>
        <taxon>Arthropoda</taxon>
        <taxon>Hexapoda</taxon>
        <taxon>Insecta</taxon>
        <taxon>Pterygota</taxon>
        <taxon>Neoptera</taxon>
        <taxon>Endopterygota</taxon>
        <taxon>Diptera</taxon>
        <taxon>Nematocera</taxon>
        <taxon>Chironomoidea</taxon>
        <taxon>Chironomidae</taxon>
        <taxon>Clunio</taxon>
    </lineage>
</organism>
<dbReference type="Proteomes" id="UP000183832">
    <property type="component" value="Unassembled WGS sequence"/>
</dbReference>